<dbReference type="EMBL" id="SMOG01000009">
    <property type="protein sequence ID" value="TDF73041.1"/>
    <property type="molecule type" value="Genomic_DNA"/>
</dbReference>
<proteinExistence type="predicted"/>
<organism evidence="1 2">
    <name type="scientific">Candidatus Syntrophosphaera thermopropionivorans</name>
    <dbReference type="NCBI Taxonomy" id="2593015"/>
    <lineage>
        <taxon>Bacteria</taxon>
        <taxon>Pseudomonadati</taxon>
        <taxon>Candidatus Cloacimonadota</taxon>
        <taxon>Candidatus Cloacimonadia</taxon>
        <taxon>Candidatus Cloacimonadales</taxon>
        <taxon>Candidatus Cloacimonadaceae</taxon>
        <taxon>Candidatus Syntrophosphaera</taxon>
    </lineage>
</organism>
<sequence length="471" mass="51645">MQAKKEQVNQLLYERKNFWKEASAEEIKKAFDFAVPYKDFLNQCKTERETVIWTEELLKANKFKALPAAKQNKKVYSVFRNKTIAMAVLGSEPVSAGFNMVAAHIDAPRVDLKQNPLYEDKSSAVACMKTHYYGGIKKYQWVSTPLAIHGTIIKSDGTTINISIGENNEEPVFIIPDLLPHLARKEQYTKTLGEAISASNMNLIFSGMMEPKTEEKEAIKLYALKLLNQRYGIQEKDFISAELELVPATSARDAGLDASMIVGYGQDDRICAYSGLQALLSAMDKKPKRTMVVYFSDKEEVGSQGNTGAQSVFLQDFIAALLAHNGESGSSSNLRKTFMNSRVLSGDVTAAVDPNYPNVHELQNAVIFNHGVGISKFTGSGGKSGCNDANAEFVAQVIRIFDNAGVFWQMGELGKVDEGGGGTIAYILANLGAEVVDCGTGLMGMHSLYELSSKADLYSTYAGYKAFLISQ</sequence>
<evidence type="ECO:0000313" key="1">
    <source>
        <dbReference type="EMBL" id="TDF73041.1"/>
    </source>
</evidence>
<evidence type="ECO:0000313" key="2">
    <source>
        <dbReference type="Proteomes" id="UP000294588"/>
    </source>
</evidence>
<name>A0AC61QJ78_9BACT</name>
<reference evidence="1" key="1">
    <citation type="submission" date="2019-03" db="EMBL/GenBank/DDBJ databases">
        <title>Candidatus Syntrophosphaera thermopropionivorans: a novel player in syntrophic propionate oxidation during anaerobic digestion.</title>
        <authorList>
            <person name="Dyksma S."/>
        </authorList>
    </citation>
    <scope>NUCLEOTIDE SEQUENCE</scope>
    <source>
        <strain evidence="1">W5</strain>
    </source>
</reference>
<keyword evidence="2" id="KW-1185">Reference proteome</keyword>
<accession>A0AC61QJ78</accession>
<comment type="caution">
    <text evidence="1">The sequence shown here is derived from an EMBL/GenBank/DDBJ whole genome shotgun (WGS) entry which is preliminary data.</text>
</comment>
<keyword evidence="1" id="KW-0645">Protease</keyword>
<keyword evidence="1" id="KW-0031">Aminopeptidase</keyword>
<keyword evidence="1" id="KW-0378">Hydrolase</keyword>
<dbReference type="Proteomes" id="UP000294588">
    <property type="component" value="Unassembled WGS sequence"/>
</dbReference>
<gene>
    <name evidence="1" type="ORF">E0946_03975</name>
</gene>
<protein>
    <submittedName>
        <fullName evidence="1">Aminopeptidase</fullName>
    </submittedName>
</protein>